<gene>
    <name evidence="1" type="ORF">GGR23_003495</name>
</gene>
<name>A0A7W6NMA7_9HYPH</name>
<dbReference type="EMBL" id="JACIEZ010000008">
    <property type="protein sequence ID" value="MBB4066280.1"/>
    <property type="molecule type" value="Genomic_DNA"/>
</dbReference>
<dbReference type="Proteomes" id="UP000528286">
    <property type="component" value="Unassembled WGS sequence"/>
</dbReference>
<dbReference type="RefSeq" id="WP_183367571.1">
    <property type="nucleotide sequence ID" value="NZ_JACIEZ010000008.1"/>
</dbReference>
<evidence type="ECO:0000313" key="2">
    <source>
        <dbReference type="Proteomes" id="UP000528286"/>
    </source>
</evidence>
<protein>
    <submittedName>
        <fullName evidence="1">Uncharacterized protein</fullName>
    </submittedName>
</protein>
<dbReference type="InterPro" id="IPR008979">
    <property type="entry name" value="Galactose-bd-like_sf"/>
</dbReference>
<organism evidence="1 2">
    <name type="scientific">Gellertiella hungarica</name>
    <dbReference type="NCBI Taxonomy" id="1572859"/>
    <lineage>
        <taxon>Bacteria</taxon>
        <taxon>Pseudomonadati</taxon>
        <taxon>Pseudomonadota</taxon>
        <taxon>Alphaproteobacteria</taxon>
        <taxon>Hyphomicrobiales</taxon>
        <taxon>Rhizobiaceae</taxon>
        <taxon>Gellertiella</taxon>
    </lineage>
</organism>
<sequence>MATTMHYGLVKPSTEKYVDEEFYQLQDTLDTLDTILHGLDLEIDEKAPVSHGHSLADIIGLIDALNGKMSASMTFKLDSLTDVDGADAAPNGYILVKTAAGWVPASAATAMGNHNHTTAQVNGLDAALDAKLDDSQLDTDAAMTANSDAKIASQKAVRAALSVKQNIADRGLLSGFRNKLINGNFDFWRRGASQTIAGYGSADRWKSNFLSVTRTISRMAFTPGQTLVPGNPAWSLRHSITAATVDSAGFSQTAQLIEDVTTLSGRLVTVTFYAKADFAGRPMSVELMQSFGTGGSPSAAVAGIGVNKFLLTTGWAKYQFTTTIPSVSGKTIGTGQNDYLALIFWFSAGSDFDARTNSLGNQSGTFDIAHVSIVEGDATGESDPFSPRHPQQELALCQRYFQTTRIVFWGNVTSGASYRASGYLETAMRAYPSLTATSTANSNFGSGTTASVNRGNNLTDMRTATGTGVGYYYTDIDADAEI</sequence>
<keyword evidence="2" id="KW-1185">Reference proteome</keyword>
<accession>A0A7W6NMA7</accession>
<dbReference type="Gene3D" id="2.60.120.260">
    <property type="entry name" value="Galactose-binding domain-like"/>
    <property type="match status" value="1"/>
</dbReference>
<proteinExistence type="predicted"/>
<dbReference type="SUPFAM" id="SSF49785">
    <property type="entry name" value="Galactose-binding domain-like"/>
    <property type="match status" value="1"/>
</dbReference>
<reference evidence="1 2" key="1">
    <citation type="submission" date="2020-08" db="EMBL/GenBank/DDBJ databases">
        <title>Genomic Encyclopedia of Type Strains, Phase IV (KMG-IV): sequencing the most valuable type-strain genomes for metagenomic binning, comparative biology and taxonomic classification.</title>
        <authorList>
            <person name="Goeker M."/>
        </authorList>
    </citation>
    <scope>NUCLEOTIDE SEQUENCE [LARGE SCALE GENOMIC DNA]</scope>
    <source>
        <strain evidence="1 2">DSM 29853</strain>
    </source>
</reference>
<comment type="caution">
    <text evidence="1">The sequence shown here is derived from an EMBL/GenBank/DDBJ whole genome shotgun (WGS) entry which is preliminary data.</text>
</comment>
<evidence type="ECO:0000313" key="1">
    <source>
        <dbReference type="EMBL" id="MBB4066280.1"/>
    </source>
</evidence>
<dbReference type="AlphaFoldDB" id="A0A7W6NMA7"/>